<feature type="domain" description="DH" evidence="8">
    <location>
        <begin position="1"/>
        <end position="142"/>
    </location>
</feature>
<keyword evidence="7" id="KW-0175">Coiled coil</keyword>
<dbReference type="PANTHER" id="PTHR22834:SF19">
    <property type="entry name" value="DYNAMIN-BINDING PROTEIN"/>
    <property type="match status" value="1"/>
</dbReference>
<dbReference type="Proteomes" id="UP001476798">
    <property type="component" value="Unassembled WGS sequence"/>
</dbReference>
<dbReference type="PROSITE" id="PS50010">
    <property type="entry name" value="DH_2"/>
    <property type="match status" value="1"/>
</dbReference>
<dbReference type="PROSITE" id="PS00741">
    <property type="entry name" value="DH_1"/>
    <property type="match status" value="1"/>
</dbReference>
<dbReference type="InterPro" id="IPR001331">
    <property type="entry name" value="GDS_CDC24_CS"/>
</dbReference>
<dbReference type="InterPro" id="IPR027267">
    <property type="entry name" value="AH/BAR_dom_sf"/>
</dbReference>
<dbReference type="EMBL" id="JAHRIO010010481">
    <property type="protein sequence ID" value="MEQ2161359.1"/>
    <property type="molecule type" value="Genomic_DNA"/>
</dbReference>
<dbReference type="InterPro" id="IPR051492">
    <property type="entry name" value="Dynamin-Rho_GEF"/>
</dbReference>
<dbReference type="InterPro" id="IPR035899">
    <property type="entry name" value="DBL_dom_sf"/>
</dbReference>
<dbReference type="SUPFAM" id="SSF103657">
    <property type="entry name" value="BAR/IMD domain-like"/>
    <property type="match status" value="1"/>
</dbReference>
<keyword evidence="4" id="KW-0344">Guanine-nucleotide releasing factor</keyword>
<evidence type="ECO:0000256" key="3">
    <source>
        <dbReference type="ARBA" id="ARBA00018186"/>
    </source>
</evidence>
<keyword evidence="5" id="KW-0965">Cell junction</keyword>
<evidence type="ECO:0000256" key="2">
    <source>
        <dbReference type="ARBA" id="ARBA00004348"/>
    </source>
</evidence>
<dbReference type="CDD" id="cd00160">
    <property type="entry name" value="RhoGEF"/>
    <property type="match status" value="1"/>
</dbReference>
<dbReference type="Gene3D" id="1.20.900.10">
    <property type="entry name" value="Dbl homology (DH) domain"/>
    <property type="match status" value="1"/>
</dbReference>
<dbReference type="Gene3D" id="1.20.1270.60">
    <property type="entry name" value="Arfaptin homology (AH) domain/BAR domain"/>
    <property type="match status" value="1"/>
</dbReference>
<comment type="subcellular location">
    <subcellularLocation>
        <location evidence="1">Cell junction</location>
    </subcellularLocation>
    <subcellularLocation>
        <location evidence="2">Golgi apparatus</location>
        <location evidence="2">Golgi stack</location>
    </subcellularLocation>
</comment>
<evidence type="ECO:0000256" key="6">
    <source>
        <dbReference type="ARBA" id="ARBA00032587"/>
    </source>
</evidence>
<dbReference type="InterPro" id="IPR004148">
    <property type="entry name" value="BAR_dom"/>
</dbReference>
<keyword evidence="11" id="KW-1185">Reference proteome</keyword>
<proteinExistence type="predicted"/>
<dbReference type="PROSITE" id="PS51021">
    <property type="entry name" value="BAR"/>
    <property type="match status" value="1"/>
</dbReference>
<accession>A0ABV0MQJ6</accession>
<feature type="domain" description="BAR" evidence="9">
    <location>
        <begin position="183"/>
        <end position="381"/>
    </location>
</feature>
<evidence type="ECO:0000256" key="7">
    <source>
        <dbReference type="SAM" id="Coils"/>
    </source>
</evidence>
<dbReference type="SUPFAM" id="SSF48065">
    <property type="entry name" value="DBL homology domain (DH-domain)"/>
    <property type="match status" value="1"/>
</dbReference>
<evidence type="ECO:0000313" key="10">
    <source>
        <dbReference type="EMBL" id="MEQ2161359.1"/>
    </source>
</evidence>
<protein>
    <recommendedName>
        <fullName evidence="3">Dynamin-binding protein</fullName>
    </recommendedName>
    <alternativeName>
        <fullName evidence="6">Scaffold protein Tuba</fullName>
    </alternativeName>
</protein>
<dbReference type="Pfam" id="PF00621">
    <property type="entry name" value="RhoGEF"/>
    <property type="match status" value="1"/>
</dbReference>
<dbReference type="InterPro" id="IPR000219">
    <property type="entry name" value="DH_dom"/>
</dbReference>
<evidence type="ECO:0000259" key="8">
    <source>
        <dbReference type="PROSITE" id="PS50010"/>
    </source>
</evidence>
<evidence type="ECO:0000259" key="9">
    <source>
        <dbReference type="PROSITE" id="PS51021"/>
    </source>
</evidence>
<feature type="non-terminal residue" evidence="10">
    <location>
        <position position="381"/>
    </location>
</feature>
<dbReference type="SMART" id="SM00325">
    <property type="entry name" value="RhoGEF"/>
    <property type="match status" value="1"/>
</dbReference>
<dbReference type="CDD" id="cd07589">
    <property type="entry name" value="BAR_DNMBP"/>
    <property type="match status" value="1"/>
</dbReference>
<evidence type="ECO:0000256" key="1">
    <source>
        <dbReference type="ARBA" id="ARBA00004282"/>
    </source>
</evidence>
<feature type="non-terminal residue" evidence="10">
    <location>
        <position position="1"/>
    </location>
</feature>
<evidence type="ECO:0000313" key="11">
    <source>
        <dbReference type="Proteomes" id="UP001476798"/>
    </source>
</evidence>
<dbReference type="Pfam" id="PF03114">
    <property type="entry name" value="BAR"/>
    <property type="match status" value="1"/>
</dbReference>
<evidence type="ECO:0000256" key="4">
    <source>
        <dbReference type="ARBA" id="ARBA00022658"/>
    </source>
</evidence>
<name>A0ABV0MQJ6_9TELE</name>
<reference evidence="10 11" key="1">
    <citation type="submission" date="2021-06" db="EMBL/GenBank/DDBJ databases">
        <authorList>
            <person name="Palmer J.M."/>
        </authorList>
    </citation>
    <scope>NUCLEOTIDE SEQUENCE [LARGE SCALE GENOMIC DNA]</scope>
    <source>
        <strain evidence="10 11">GA_2019</strain>
        <tissue evidence="10">Muscle</tissue>
    </source>
</reference>
<feature type="coiled-coil region" evidence="7">
    <location>
        <begin position="318"/>
        <end position="345"/>
    </location>
</feature>
<comment type="caution">
    <text evidence="10">The sequence shown here is derived from an EMBL/GenBank/DDBJ whole genome shotgun (WGS) entry which is preliminary data.</text>
</comment>
<gene>
    <name evidence="10" type="ORF">GOODEAATRI_008903</name>
</gene>
<organism evidence="10 11">
    <name type="scientific">Goodea atripinnis</name>
    <dbReference type="NCBI Taxonomy" id="208336"/>
    <lineage>
        <taxon>Eukaryota</taxon>
        <taxon>Metazoa</taxon>
        <taxon>Chordata</taxon>
        <taxon>Craniata</taxon>
        <taxon>Vertebrata</taxon>
        <taxon>Euteleostomi</taxon>
        <taxon>Actinopterygii</taxon>
        <taxon>Neopterygii</taxon>
        <taxon>Teleostei</taxon>
        <taxon>Neoteleostei</taxon>
        <taxon>Acanthomorphata</taxon>
        <taxon>Ovalentaria</taxon>
        <taxon>Atherinomorphae</taxon>
        <taxon>Cyprinodontiformes</taxon>
        <taxon>Goodeidae</taxon>
        <taxon>Goodea</taxon>
    </lineage>
</organism>
<evidence type="ECO:0000256" key="5">
    <source>
        <dbReference type="ARBA" id="ARBA00022949"/>
    </source>
</evidence>
<sequence length="381" mass="44553">VNVDFEGLFGNISSVIDLSQRLLNGLHDADSIGVVFLDHKDELEEVYKLYCQNHDDAISLLETYEKDENVQRHVLECLERLRGKTNYINLGSFLIKPVQRVMRYPLLLAELLGATPENHHDWRQLTQAVQDVKQINVNINEYKRRKDLVVKYRKGDEDSFIDKISKLSMHSIIKKSNRVSSHIKHLTGISLQIKSEEFDDAEKKFRLQERLIKTFIRDISLYLQHIRESASVKVLAAISFSDVYTERSVLDPERFQRAHRSISDKQFTLYKERTEVLVIKPLSQLLLMFAGPHKLIQKRFDKLLDYDNCKERSDRLKDRRVRDELQVARNNYEALNAQLLDELKKFNGMAEELFKDCVRAFAQAQKDFMKMTLGELGPLLQ</sequence>
<dbReference type="SMART" id="SM00721">
    <property type="entry name" value="BAR"/>
    <property type="match status" value="1"/>
</dbReference>
<dbReference type="PANTHER" id="PTHR22834">
    <property type="entry name" value="NUCLEAR FUSION PROTEIN FUS2"/>
    <property type="match status" value="1"/>
</dbReference>